<evidence type="ECO:0000256" key="4">
    <source>
        <dbReference type="PROSITE-ProRule" id="PRU00473"/>
    </source>
</evidence>
<dbReference type="EMBL" id="JAETXX010000020">
    <property type="protein sequence ID" value="MCF8716449.1"/>
    <property type="molecule type" value="Genomic_DNA"/>
</dbReference>
<comment type="caution">
    <text evidence="6">The sequence shown here is derived from an EMBL/GenBank/DDBJ whole genome shotgun (WGS) entry which is preliminary data.</text>
</comment>
<dbReference type="PRINTS" id="PR01023">
    <property type="entry name" value="NAFLGMOTY"/>
</dbReference>
<proteinExistence type="predicted"/>
<keyword evidence="3" id="KW-0998">Cell outer membrane</keyword>
<organism evidence="6 7">
    <name type="scientific">Joostella atrarenae</name>
    <dbReference type="NCBI Taxonomy" id="679257"/>
    <lineage>
        <taxon>Bacteria</taxon>
        <taxon>Pseudomonadati</taxon>
        <taxon>Bacteroidota</taxon>
        <taxon>Flavobacteriia</taxon>
        <taxon>Flavobacteriales</taxon>
        <taxon>Flavobacteriaceae</taxon>
        <taxon>Joostella</taxon>
    </lineage>
</organism>
<accession>A0ABS9J7P5</accession>
<keyword evidence="2 4" id="KW-0472">Membrane</keyword>
<dbReference type="PANTHER" id="PTHR30329">
    <property type="entry name" value="STATOR ELEMENT OF FLAGELLAR MOTOR COMPLEX"/>
    <property type="match status" value="1"/>
</dbReference>
<evidence type="ECO:0000256" key="1">
    <source>
        <dbReference type="ARBA" id="ARBA00004442"/>
    </source>
</evidence>
<evidence type="ECO:0000313" key="6">
    <source>
        <dbReference type="EMBL" id="MCF8716449.1"/>
    </source>
</evidence>
<evidence type="ECO:0000259" key="5">
    <source>
        <dbReference type="PROSITE" id="PS51123"/>
    </source>
</evidence>
<dbReference type="SUPFAM" id="SSF103088">
    <property type="entry name" value="OmpA-like"/>
    <property type="match status" value="1"/>
</dbReference>
<dbReference type="SUPFAM" id="SSF82171">
    <property type="entry name" value="DPP6 N-terminal domain-like"/>
    <property type="match status" value="1"/>
</dbReference>
<evidence type="ECO:0000256" key="3">
    <source>
        <dbReference type="ARBA" id="ARBA00023237"/>
    </source>
</evidence>
<dbReference type="Pfam" id="PF00691">
    <property type="entry name" value="OmpA"/>
    <property type="match status" value="1"/>
</dbReference>
<dbReference type="SUPFAM" id="SSF49478">
    <property type="entry name" value="Cna protein B-type domain"/>
    <property type="match status" value="1"/>
</dbReference>
<evidence type="ECO:0000256" key="2">
    <source>
        <dbReference type="ARBA" id="ARBA00023136"/>
    </source>
</evidence>
<dbReference type="InterPro" id="IPR013783">
    <property type="entry name" value="Ig-like_fold"/>
</dbReference>
<dbReference type="InterPro" id="IPR011042">
    <property type="entry name" value="6-blade_b-propeller_TolB-like"/>
</dbReference>
<dbReference type="InterPro" id="IPR036737">
    <property type="entry name" value="OmpA-like_sf"/>
</dbReference>
<dbReference type="Gene3D" id="2.120.10.30">
    <property type="entry name" value="TolB, C-terminal domain"/>
    <property type="match status" value="1"/>
</dbReference>
<dbReference type="InterPro" id="IPR006664">
    <property type="entry name" value="OMP_bac"/>
</dbReference>
<dbReference type="InterPro" id="IPR006665">
    <property type="entry name" value="OmpA-like"/>
</dbReference>
<dbReference type="PROSITE" id="PS51123">
    <property type="entry name" value="OMPA_2"/>
    <property type="match status" value="1"/>
</dbReference>
<dbReference type="PANTHER" id="PTHR30329:SF21">
    <property type="entry name" value="LIPOPROTEIN YIAD-RELATED"/>
    <property type="match status" value="1"/>
</dbReference>
<keyword evidence="7" id="KW-1185">Reference proteome</keyword>
<dbReference type="Gene3D" id="2.60.40.10">
    <property type="entry name" value="Immunoglobulins"/>
    <property type="match status" value="1"/>
</dbReference>
<dbReference type="InterPro" id="IPR011659">
    <property type="entry name" value="WD40"/>
</dbReference>
<dbReference type="PRINTS" id="PR01021">
    <property type="entry name" value="OMPADOMAIN"/>
</dbReference>
<sequence>MKKIYIILSVIVFNFSGYSQEKSRIAEKGFKDYHDLSFVDAGKHFKKAADKGYDSAELYRKWANAQFFNAHYDDAVLGYTELFAVQTRGLKAIDYLRFSQALRATDRNEEAEKYYNLYLTKVAETQKGDYSLEDYLLMISENSDRYEISALTELNTAKTEYGASLFKNNFIFTSNRDSVGVVNYTDSWTNDKFLNLYTVKMKIENGDAVISGDVERVKGGINSLNSHTTSACFTRDGNTMYFTKSSGNSKKDSYNVLKIYRASLKNGKWTDIEELPINGDNFSTAHPALSPAEDRLYFSSDRPESIGGTDIFYAPIYNGKKIGRVTTIDANINTYGRESFPFVTDKDELYFSSDGHFGMGGYDIYYTKKGKNGFGNVLNIGKPINTPGDDFAFYIDTESKRGFVSSNNSSNSDDIYSIYELKPIKDVFVSRIEGHVFEENEQNNISTSRKPLANAMIYLLDDNDIVLDSVSSDVNGAYSFNTNRFKNYTIEATKNSQEIKDEYGGIKIIGFLNEKIVIEKGNEVNSLEDIVLLKTGTDLFTSLKLKPILFDYNSAVIRADAAVELDRIVSYLMEHPEIEKISIRSHTDSRGKSSYNLQLSERRAKSTYDYIISEGISKDRLSYKGFGESKLLNRCSDGVSCLESEHQENRRSEFIVEKIKSE</sequence>
<dbReference type="RefSeq" id="WP_236960949.1">
    <property type="nucleotide sequence ID" value="NZ_JAETXX010000020.1"/>
</dbReference>
<gene>
    <name evidence="6" type="ORF">JM658_16605</name>
</gene>
<dbReference type="Proteomes" id="UP000829517">
    <property type="component" value="Unassembled WGS sequence"/>
</dbReference>
<protein>
    <submittedName>
        <fullName evidence="6">OmpA family protein</fullName>
    </submittedName>
</protein>
<evidence type="ECO:0000313" key="7">
    <source>
        <dbReference type="Proteomes" id="UP000829517"/>
    </source>
</evidence>
<dbReference type="InterPro" id="IPR050330">
    <property type="entry name" value="Bact_OuterMem_StrucFunc"/>
</dbReference>
<name>A0ABS9J7P5_9FLAO</name>
<dbReference type="CDD" id="cd07185">
    <property type="entry name" value="OmpA_C-like"/>
    <property type="match status" value="1"/>
</dbReference>
<feature type="domain" description="OmpA-like" evidence="5">
    <location>
        <begin position="537"/>
        <end position="660"/>
    </location>
</feature>
<dbReference type="Gene3D" id="3.30.1330.60">
    <property type="entry name" value="OmpA-like domain"/>
    <property type="match status" value="1"/>
</dbReference>
<dbReference type="Pfam" id="PF07676">
    <property type="entry name" value="PD40"/>
    <property type="match status" value="1"/>
</dbReference>
<reference evidence="6 7" key="1">
    <citation type="submission" date="2021-01" db="EMBL/GenBank/DDBJ databases">
        <title>Genome sequencing of Joostella atrarenae M1-2 (= KCTC 23194).</title>
        <authorList>
            <person name="Zakaria M.R."/>
            <person name="Lam M.Q."/>
            <person name="Chong C.S."/>
        </authorList>
    </citation>
    <scope>NUCLEOTIDE SEQUENCE [LARGE SCALE GENOMIC DNA]</scope>
    <source>
        <strain evidence="6 7">M1-2</strain>
    </source>
</reference>
<comment type="subcellular location">
    <subcellularLocation>
        <location evidence="1">Cell outer membrane</location>
    </subcellularLocation>
</comment>